<keyword evidence="3" id="KW-1185">Reference proteome</keyword>
<sequence>MIWGKGRPESRSPSLHQPPQLTQAPQLTHEHDPQHDVLPDELDPLVAPVSDNIIDSDTSITSMDSISSNKDSILRVVVIISPRFFRIRYPQLVQPPQLTQEHDPQHDVLPDELDPLVAPVSDSIMDSDTSMTSMDSIS</sequence>
<dbReference type="EMBL" id="LGUE01000004">
    <property type="protein sequence ID" value="KON85105.1"/>
    <property type="molecule type" value="Genomic_DNA"/>
</dbReference>
<dbReference type="PATRIC" id="fig|189381.12.peg.2887"/>
<reference evidence="3" key="1">
    <citation type="submission" date="2015-07" db="EMBL/GenBank/DDBJ databases">
        <title>Fjat-14235 jcm11544.</title>
        <authorList>
            <person name="Liu B."/>
            <person name="Wang J."/>
            <person name="Zhu Y."/>
            <person name="Liu G."/>
            <person name="Chen Q."/>
            <person name="Chen Z."/>
            <person name="Lan J."/>
            <person name="Che J."/>
            <person name="Ge C."/>
            <person name="Shi H."/>
            <person name="Pan Z."/>
            <person name="Liu X."/>
        </authorList>
    </citation>
    <scope>NUCLEOTIDE SEQUENCE [LARGE SCALE GENOMIC DNA]</scope>
    <source>
        <strain evidence="3">JCM 11544</strain>
    </source>
</reference>
<feature type="compositionally biased region" description="Basic and acidic residues" evidence="1">
    <location>
        <begin position="1"/>
        <end position="10"/>
    </location>
</feature>
<dbReference type="AlphaFoldDB" id="A0A0M0G5G9"/>
<dbReference type="Proteomes" id="UP000037405">
    <property type="component" value="Unassembled WGS sequence"/>
</dbReference>
<feature type="compositionally biased region" description="Basic and acidic residues" evidence="1">
    <location>
        <begin position="28"/>
        <end position="38"/>
    </location>
</feature>
<accession>A0A0M0G5G9</accession>
<evidence type="ECO:0000313" key="3">
    <source>
        <dbReference type="Proteomes" id="UP000037405"/>
    </source>
</evidence>
<name>A0A0M0G5G9_9BACI</name>
<evidence type="ECO:0000313" key="2">
    <source>
        <dbReference type="EMBL" id="KON85105.1"/>
    </source>
</evidence>
<comment type="caution">
    <text evidence="2">The sequence shown here is derived from an EMBL/GenBank/DDBJ whole genome shotgun (WGS) entry which is preliminary data.</text>
</comment>
<protein>
    <submittedName>
        <fullName evidence="2">Uncharacterized protein</fullName>
    </submittedName>
</protein>
<proteinExistence type="predicted"/>
<gene>
    <name evidence="2" type="ORF">AF331_14095</name>
</gene>
<organism evidence="2 3">
    <name type="scientific">Rossellomorea marisflavi</name>
    <dbReference type="NCBI Taxonomy" id="189381"/>
    <lineage>
        <taxon>Bacteria</taxon>
        <taxon>Bacillati</taxon>
        <taxon>Bacillota</taxon>
        <taxon>Bacilli</taxon>
        <taxon>Bacillales</taxon>
        <taxon>Bacillaceae</taxon>
        <taxon>Rossellomorea</taxon>
    </lineage>
</organism>
<feature type="region of interest" description="Disordered" evidence="1">
    <location>
        <begin position="1"/>
        <end position="50"/>
    </location>
</feature>
<evidence type="ECO:0000256" key="1">
    <source>
        <dbReference type="SAM" id="MobiDB-lite"/>
    </source>
</evidence>
<feature type="compositionally biased region" description="Low complexity" evidence="1">
    <location>
        <begin position="15"/>
        <end position="27"/>
    </location>
</feature>